<keyword evidence="1" id="KW-0812">Transmembrane</keyword>
<accession>A0A3M4AVC6</accession>
<sequence>MLPLYRSILQPVRWTAISNGPLGKGMKYIFIALAIFAVAGCAATSKPVKQGKRGIHINCSGLSSSWAKCYELATNACTSKTFKIIAKSGDATEEPEDYPFGLNPAGYTSRSMIIVCKKGTPLADPLPQD</sequence>
<dbReference type="EMBL" id="RBQG01000248">
    <property type="protein sequence ID" value="RMP10056.1"/>
    <property type="molecule type" value="Genomic_DNA"/>
</dbReference>
<keyword evidence="1" id="KW-0472">Membrane</keyword>
<feature type="transmembrane region" description="Helical" evidence="1">
    <location>
        <begin position="28"/>
        <end position="45"/>
    </location>
</feature>
<evidence type="ECO:0000256" key="1">
    <source>
        <dbReference type="SAM" id="Phobius"/>
    </source>
</evidence>
<keyword evidence="2" id="KW-0449">Lipoprotein</keyword>
<gene>
    <name evidence="2" type="ORF">ALQ28_100730</name>
</gene>
<comment type="caution">
    <text evidence="2">The sequence shown here is derived from an EMBL/GenBank/DDBJ whole genome shotgun (WGS) entry which is preliminary data.</text>
</comment>
<keyword evidence="1" id="KW-1133">Transmembrane helix</keyword>
<evidence type="ECO:0000313" key="2">
    <source>
        <dbReference type="EMBL" id="RMP10056.1"/>
    </source>
</evidence>
<organism evidence="2 3">
    <name type="scientific">Pseudomonas syringae pv. delphinii</name>
    <dbReference type="NCBI Taxonomy" id="192088"/>
    <lineage>
        <taxon>Bacteria</taxon>
        <taxon>Pseudomonadati</taxon>
        <taxon>Pseudomonadota</taxon>
        <taxon>Gammaproteobacteria</taxon>
        <taxon>Pseudomonadales</taxon>
        <taxon>Pseudomonadaceae</taxon>
        <taxon>Pseudomonas</taxon>
    </lineage>
</organism>
<dbReference type="AlphaFoldDB" id="A0A3M4AVC6"/>
<protein>
    <submittedName>
        <fullName evidence="2">Lipoprotein</fullName>
    </submittedName>
</protein>
<evidence type="ECO:0000313" key="3">
    <source>
        <dbReference type="Proteomes" id="UP000267908"/>
    </source>
</evidence>
<dbReference type="Proteomes" id="UP000267908">
    <property type="component" value="Unassembled WGS sequence"/>
</dbReference>
<reference evidence="2 3" key="1">
    <citation type="submission" date="2018-08" db="EMBL/GenBank/DDBJ databases">
        <title>Recombination of ecologically and evolutionarily significant loci maintains genetic cohesion in the Pseudomonas syringae species complex.</title>
        <authorList>
            <person name="Dillon M."/>
            <person name="Thakur S."/>
            <person name="Almeida R.N.D."/>
            <person name="Weir B.S."/>
            <person name="Guttman D.S."/>
        </authorList>
    </citation>
    <scope>NUCLEOTIDE SEQUENCE [LARGE SCALE GENOMIC DNA]</scope>
    <source>
        <strain evidence="2 3">ICMP 4330</strain>
    </source>
</reference>
<name>A0A3M4AVC6_9PSED</name>
<proteinExistence type="predicted"/>